<proteinExistence type="predicted"/>
<name>A0A1X7T7L3_AMPQE</name>
<evidence type="ECO:0000313" key="1">
    <source>
        <dbReference type="EnsemblMetazoa" id="Aqu2.1.10231_001"/>
    </source>
</evidence>
<dbReference type="EnsemblMetazoa" id="Aqu2.1.10231_001">
    <property type="protein sequence ID" value="Aqu2.1.10231_001"/>
    <property type="gene ID" value="Aqu2.1.10231"/>
</dbReference>
<organism evidence="1">
    <name type="scientific">Amphimedon queenslandica</name>
    <name type="common">Sponge</name>
    <dbReference type="NCBI Taxonomy" id="400682"/>
    <lineage>
        <taxon>Eukaryota</taxon>
        <taxon>Metazoa</taxon>
        <taxon>Porifera</taxon>
        <taxon>Demospongiae</taxon>
        <taxon>Heteroscleromorpha</taxon>
        <taxon>Haplosclerida</taxon>
        <taxon>Niphatidae</taxon>
        <taxon>Amphimedon</taxon>
    </lineage>
</organism>
<sequence>MKYSTCKGSLHTKLEESGNIALTTDIWTSRAVEVYITLSAHFFDLSWHLNAYVLETTAFPVSY</sequence>
<protein>
    <recommendedName>
        <fullName evidence="2">HAT C-terminal dimerisation domain-containing protein</fullName>
    </recommendedName>
</protein>
<dbReference type="InterPro" id="IPR012337">
    <property type="entry name" value="RNaseH-like_sf"/>
</dbReference>
<accession>A0A1X7T7L3</accession>
<dbReference type="AlphaFoldDB" id="A0A1X7T7L3"/>
<dbReference type="SUPFAM" id="SSF53098">
    <property type="entry name" value="Ribonuclease H-like"/>
    <property type="match status" value="1"/>
</dbReference>
<reference evidence="1" key="1">
    <citation type="submission" date="2017-05" db="UniProtKB">
        <authorList>
            <consortium name="EnsemblMetazoa"/>
        </authorList>
    </citation>
    <scope>IDENTIFICATION</scope>
</reference>
<evidence type="ECO:0008006" key="2">
    <source>
        <dbReference type="Google" id="ProtNLM"/>
    </source>
</evidence>
<dbReference type="InParanoid" id="A0A1X7T7L3"/>